<sequence length="98" mass="11696">MTNENLIPAEEFCTNHRVEFSFINSLYEFGLIEIITIRQTAFLNQEELPKLEQILLFNKELEINLEGIEVIIRLLERVDQIQNEMTILKNKLRLYENL</sequence>
<gene>
    <name evidence="2" type="ORF">ACFSJT_12010</name>
</gene>
<evidence type="ECO:0000313" key="2">
    <source>
        <dbReference type="EMBL" id="MFD2187515.1"/>
    </source>
</evidence>
<organism evidence="2 3">
    <name type="scientific">Aquimarina celericrescens</name>
    <dbReference type="NCBI Taxonomy" id="1964542"/>
    <lineage>
        <taxon>Bacteria</taxon>
        <taxon>Pseudomonadati</taxon>
        <taxon>Bacteroidota</taxon>
        <taxon>Flavobacteriia</taxon>
        <taxon>Flavobacteriales</taxon>
        <taxon>Flavobacteriaceae</taxon>
        <taxon>Aquimarina</taxon>
    </lineage>
</organism>
<protein>
    <submittedName>
        <fullName evidence="2">Chaperone modulator CbpM</fullName>
    </submittedName>
</protein>
<proteinExistence type="predicted"/>
<feature type="coiled-coil region" evidence="1">
    <location>
        <begin position="58"/>
        <end position="98"/>
    </location>
</feature>
<dbReference type="RefSeq" id="WP_378320515.1">
    <property type="nucleotide sequence ID" value="NZ_JBHUHY010000013.1"/>
</dbReference>
<dbReference type="EMBL" id="JBHUHY010000013">
    <property type="protein sequence ID" value="MFD2187515.1"/>
    <property type="molecule type" value="Genomic_DNA"/>
</dbReference>
<name>A0ABW5AZ92_9FLAO</name>
<reference evidence="3" key="1">
    <citation type="journal article" date="2019" name="Int. J. Syst. Evol. Microbiol.">
        <title>The Global Catalogue of Microorganisms (GCM) 10K type strain sequencing project: providing services to taxonomists for standard genome sequencing and annotation.</title>
        <authorList>
            <consortium name="The Broad Institute Genomics Platform"/>
            <consortium name="The Broad Institute Genome Sequencing Center for Infectious Disease"/>
            <person name="Wu L."/>
            <person name="Ma J."/>
        </authorList>
    </citation>
    <scope>NUCLEOTIDE SEQUENCE [LARGE SCALE GENOMIC DNA]</scope>
    <source>
        <strain evidence="3">DT92</strain>
    </source>
</reference>
<dbReference type="Proteomes" id="UP001597344">
    <property type="component" value="Unassembled WGS sequence"/>
</dbReference>
<comment type="caution">
    <text evidence="2">The sequence shown here is derived from an EMBL/GenBank/DDBJ whole genome shotgun (WGS) entry which is preliminary data.</text>
</comment>
<dbReference type="Gene3D" id="1.10.1660.10">
    <property type="match status" value="1"/>
</dbReference>
<accession>A0ABW5AZ92</accession>
<evidence type="ECO:0000313" key="3">
    <source>
        <dbReference type="Proteomes" id="UP001597344"/>
    </source>
</evidence>
<dbReference type="Pfam" id="PF13591">
    <property type="entry name" value="MerR_2"/>
    <property type="match status" value="1"/>
</dbReference>
<evidence type="ECO:0000256" key="1">
    <source>
        <dbReference type="SAM" id="Coils"/>
    </source>
</evidence>
<keyword evidence="1" id="KW-0175">Coiled coil</keyword>
<keyword evidence="3" id="KW-1185">Reference proteome</keyword>